<proteinExistence type="predicted"/>
<feature type="transmembrane region" description="Helical" evidence="2">
    <location>
        <begin position="114"/>
        <end position="141"/>
    </location>
</feature>
<dbReference type="InterPro" id="IPR026004">
    <property type="entry name" value="Septum_form"/>
</dbReference>
<dbReference type="AlphaFoldDB" id="A0A372GJP6"/>
<gene>
    <name evidence="4" type="ORF">D0T12_11195</name>
</gene>
<name>A0A372GJP6_9ACTN</name>
<evidence type="ECO:0000313" key="5">
    <source>
        <dbReference type="Proteomes" id="UP000262882"/>
    </source>
</evidence>
<sequence length="389" mass="42084">MTTPPPSRDDRGDHTPRPVQPAWAAWAPPGDAGGPDPVAAPPVPGPPDVFSRWPPPDAPRHAPAPPSTTVLPRTNRLAVVSLVTGIFGLVPVAVLLCVAALVQAGRRGERGRGLAVGGLAASAVWSLVAVLAVAGIVGTLVTAERDASGRVIDKDKVLPAALRVGDCFTGIRGDYTIGPLTALPCAEPHDGEVVAQLRLPGKAYPGDEKTLEQATNACFRKAFRLQRSRHAKFLEPYAVTPTRASWRSGDRRVLCLLRYTGPGTLAAPLATTVDPDQRYWSEMTRGDCFGKWDPTSLAQRVVACTTPYWNQVYGVFTLEAGPYPGTETIERKGQVRCERLLQKAFGRHPYPDQYSYFYPEKHEWDGGIRTVVCFGVSEDRPLKKPMLPS</sequence>
<organism evidence="4 5">
    <name type="scientific">Actinomadura spongiicola</name>
    <dbReference type="NCBI Taxonomy" id="2303421"/>
    <lineage>
        <taxon>Bacteria</taxon>
        <taxon>Bacillati</taxon>
        <taxon>Actinomycetota</taxon>
        <taxon>Actinomycetes</taxon>
        <taxon>Streptosporangiales</taxon>
        <taxon>Thermomonosporaceae</taxon>
        <taxon>Actinomadura</taxon>
    </lineage>
</organism>
<keyword evidence="2" id="KW-1133">Transmembrane helix</keyword>
<dbReference type="RefSeq" id="WP_117399434.1">
    <property type="nucleotide sequence ID" value="NZ_QVNQ01000003.1"/>
</dbReference>
<feature type="transmembrane region" description="Helical" evidence="2">
    <location>
        <begin position="77"/>
        <end position="102"/>
    </location>
</feature>
<accession>A0A372GJP6</accession>
<dbReference type="Proteomes" id="UP000262882">
    <property type="component" value="Unassembled WGS sequence"/>
</dbReference>
<evidence type="ECO:0000256" key="2">
    <source>
        <dbReference type="SAM" id="Phobius"/>
    </source>
</evidence>
<feature type="compositionally biased region" description="Low complexity" evidence="1">
    <location>
        <begin position="21"/>
        <end position="37"/>
    </location>
</feature>
<keyword evidence="2" id="KW-0472">Membrane</keyword>
<keyword evidence="5" id="KW-1185">Reference proteome</keyword>
<dbReference type="EMBL" id="QVNQ01000003">
    <property type="protein sequence ID" value="RFS85577.1"/>
    <property type="molecule type" value="Genomic_DNA"/>
</dbReference>
<evidence type="ECO:0000313" key="4">
    <source>
        <dbReference type="EMBL" id="RFS85577.1"/>
    </source>
</evidence>
<keyword evidence="2" id="KW-0812">Transmembrane</keyword>
<dbReference type="OrthoDB" id="3480120at2"/>
<protein>
    <recommendedName>
        <fullName evidence="3">Septum formation-related domain-containing protein</fullName>
    </recommendedName>
</protein>
<feature type="domain" description="Septum formation-related" evidence="3">
    <location>
        <begin position="237"/>
        <end position="373"/>
    </location>
</feature>
<evidence type="ECO:0000256" key="1">
    <source>
        <dbReference type="SAM" id="MobiDB-lite"/>
    </source>
</evidence>
<feature type="compositionally biased region" description="Basic and acidic residues" evidence="1">
    <location>
        <begin position="7"/>
        <end position="16"/>
    </location>
</feature>
<comment type="caution">
    <text evidence="4">The sequence shown here is derived from an EMBL/GenBank/DDBJ whole genome shotgun (WGS) entry which is preliminary data.</text>
</comment>
<feature type="region of interest" description="Disordered" evidence="1">
    <location>
        <begin position="1"/>
        <end position="70"/>
    </location>
</feature>
<evidence type="ECO:0000259" key="3">
    <source>
        <dbReference type="Pfam" id="PF13845"/>
    </source>
</evidence>
<reference evidence="4 5" key="1">
    <citation type="submission" date="2018-08" db="EMBL/GenBank/DDBJ databases">
        <title>Actinomadura spongicola sp. nov., isolated from marine sponge Leucetta chagosensis.</title>
        <authorList>
            <person name="Li L."/>
            <person name="Lin H.W."/>
        </authorList>
    </citation>
    <scope>NUCLEOTIDE SEQUENCE [LARGE SCALE GENOMIC DNA]</scope>
    <source>
        <strain evidence="4 5">LHW52907</strain>
    </source>
</reference>
<dbReference type="Pfam" id="PF13845">
    <property type="entry name" value="Septum_form"/>
    <property type="match status" value="1"/>
</dbReference>
<feature type="compositionally biased region" description="Pro residues" evidence="1">
    <location>
        <begin position="38"/>
        <end position="66"/>
    </location>
</feature>